<evidence type="ECO:0000256" key="4">
    <source>
        <dbReference type="HAMAP-Rule" id="MF_01082"/>
    </source>
</evidence>
<dbReference type="PROSITE" id="PS01268">
    <property type="entry name" value="UPF0024"/>
    <property type="match status" value="1"/>
</dbReference>
<dbReference type="GO" id="GO:0031119">
    <property type="term" value="P:tRNA pseudouridine synthesis"/>
    <property type="evidence" value="ECO:0007669"/>
    <property type="project" value="UniProtKB-UniRule"/>
</dbReference>
<dbReference type="InterPro" id="IPR020103">
    <property type="entry name" value="PsdUridine_synth_cat_dom_sf"/>
</dbReference>
<keyword evidence="2 4" id="KW-0819">tRNA processing</keyword>
<dbReference type="Gene3D" id="3.30.2350.20">
    <property type="entry name" value="TruD, catalytic domain"/>
    <property type="match status" value="1"/>
</dbReference>
<reference evidence="6 7" key="2">
    <citation type="journal article" date="2016" name="Stand. Genomic Sci.">
        <title>Complete genome sequence of 'Halanaeroarchaeum sulfurireducens' M27-SA2, a sulfur-reducing and acetate-oxidizing haloarchaeon from the deep-sea hypersaline anoxic lake Medee.</title>
        <authorList>
            <person name="Messina E."/>
            <person name="Sorokin D.Y."/>
            <person name="Kublanov I.V."/>
            <person name="Toshchakov S."/>
            <person name="Lopatina A."/>
            <person name="Arcadi E."/>
            <person name="Smedile F."/>
            <person name="La Spada G."/>
            <person name="La Cono V."/>
            <person name="Yakimov M.M."/>
        </authorList>
    </citation>
    <scope>NUCLEOTIDE SEQUENCE [LARGE SCALE GENOMIC DNA]</scope>
    <source>
        <strain evidence="6 7">M27-SA2</strain>
    </source>
</reference>
<dbReference type="PROSITE" id="PS50984">
    <property type="entry name" value="TRUD"/>
    <property type="match status" value="1"/>
</dbReference>
<evidence type="ECO:0000256" key="3">
    <source>
        <dbReference type="ARBA" id="ARBA00023235"/>
    </source>
</evidence>
<dbReference type="Proteomes" id="UP000060390">
    <property type="component" value="Chromosome"/>
</dbReference>
<dbReference type="RefSeq" id="WP_054519500.1">
    <property type="nucleotide sequence ID" value="NZ_CP011564.1"/>
</dbReference>
<feature type="domain" description="TRUD" evidence="5">
    <location>
        <begin position="169"/>
        <end position="401"/>
    </location>
</feature>
<dbReference type="InterPro" id="IPR001656">
    <property type="entry name" value="PsdUridine_synth_TruD"/>
</dbReference>
<feature type="active site" description="Nucleophile" evidence="4">
    <location>
        <position position="93"/>
    </location>
</feature>
<dbReference type="PIRSF" id="PIRSF037016">
    <property type="entry name" value="Pseudouridin_synth_euk_prd"/>
    <property type="match status" value="1"/>
</dbReference>
<dbReference type="EC" id="5.4.99.27" evidence="4"/>
<keyword evidence="3 4" id="KW-0413">Isomerase</keyword>
<dbReference type="STRING" id="1604004.HLASA_0571"/>
<organism evidence="6 7">
    <name type="scientific">Halanaeroarchaeum sulfurireducens</name>
    <dbReference type="NCBI Taxonomy" id="1604004"/>
    <lineage>
        <taxon>Archaea</taxon>
        <taxon>Methanobacteriati</taxon>
        <taxon>Methanobacteriota</taxon>
        <taxon>Stenosarchaea group</taxon>
        <taxon>Halobacteria</taxon>
        <taxon>Halobacteriales</taxon>
        <taxon>Halobacteriaceae</taxon>
        <taxon>Halanaeroarchaeum</taxon>
    </lineage>
</organism>
<dbReference type="HAMAP" id="MF_01082">
    <property type="entry name" value="TruD"/>
    <property type="match status" value="1"/>
</dbReference>
<dbReference type="GeneID" id="26009938"/>
<reference evidence="7" key="1">
    <citation type="submission" date="2015-05" db="EMBL/GenBank/DDBJ databases">
        <title>Complete genome sequence of Halanaeroarchaeum sulfurireducens type strain M27-SA2, a sulfate-reducer haloarchaeon from marine anoxic lake Medee.</title>
        <authorList>
            <person name="Messina E."/>
            <person name="Kublanov I.V."/>
            <person name="Toshchakov S."/>
            <person name="Arcadi E."/>
            <person name="La Spada G."/>
            <person name="La Cono V."/>
            <person name="Yakimov M.M."/>
        </authorList>
    </citation>
    <scope>NUCLEOTIDE SEQUENCE [LARGE SCALE GENOMIC DNA]</scope>
    <source>
        <strain evidence="7">M27-SA2</strain>
    </source>
</reference>
<name>A0A0N9N3Z7_9EURY</name>
<dbReference type="InterPro" id="IPR020119">
    <property type="entry name" value="PsdUridine_synth_TruD_CS"/>
</dbReference>
<dbReference type="PANTHER" id="PTHR13326">
    <property type="entry name" value="TRNA PSEUDOURIDINE SYNTHASE D"/>
    <property type="match status" value="1"/>
</dbReference>
<evidence type="ECO:0000313" key="7">
    <source>
        <dbReference type="Proteomes" id="UP000060390"/>
    </source>
</evidence>
<dbReference type="KEGG" id="hsf:HLASA_0571"/>
<dbReference type="InterPro" id="IPR042214">
    <property type="entry name" value="TruD_catalytic"/>
</dbReference>
<gene>
    <name evidence="4 6" type="primary">truD</name>
    <name evidence="6" type="ORF">HLASA_0571</name>
</gene>
<dbReference type="Gene3D" id="3.30.70.3160">
    <property type="match status" value="1"/>
</dbReference>
<sequence>MRRAHDLERSVGIEYYVSETDGTGGRLRDRPADFRVKERERFATEASDADPGDYPWLVVRATLRGMDTNDFAREFANRVGISRERVTWAGTKDKDAVTTQLFSVRDLDPDEVPTLSKAEIEVVGRSGRGLQFGDLLGNEFEIVVRDASRPDGAGAVTTELEEFGGGTPAVPNYFGQQRFGSYRPVTHEVGLAVVRGDWEGAVMAYLGNPSEYEPEGSQEARRFVEETRDWEAALDRFPRRLRYERTMLHSLVETGGRAPEDFRTALETFPENVQRLFVNAAQSYAFNRMLSERLERGLPFHEPVAGDVACFADTDAPDAFVLPDVDREQRVSADRVDVVGRHCRRNRAFVTAPLVGTETELADGEQGEIEREVLAELDLVPEDFDLPGAFGSPETRRAILLPFDPTIEHEPLTLSFTLPTGSYATVVLREFLKTGPLDL</sequence>
<protein>
    <recommendedName>
        <fullName evidence="4">Probable tRNA pseudouridine synthase D</fullName>
        <ecNumber evidence="4">5.4.99.27</ecNumber>
    </recommendedName>
    <alternativeName>
        <fullName evidence="4">tRNA pseudouridine(13) synthase</fullName>
    </alternativeName>
    <alternativeName>
        <fullName evidence="4">tRNA pseudouridylate synthase D</fullName>
    </alternativeName>
    <alternativeName>
        <fullName evidence="4">tRNA-uridine isomerase D</fullName>
    </alternativeName>
</protein>
<accession>A0A0N9N3Z7</accession>
<evidence type="ECO:0000313" key="6">
    <source>
        <dbReference type="EMBL" id="ALG81472.1"/>
    </source>
</evidence>
<proteinExistence type="inferred from homology"/>
<comment type="function">
    <text evidence="4">Could be responsible for synthesis of pseudouridine from uracil-13 in transfer RNAs.</text>
</comment>
<dbReference type="GO" id="GO:0003723">
    <property type="term" value="F:RNA binding"/>
    <property type="evidence" value="ECO:0007669"/>
    <property type="project" value="InterPro"/>
</dbReference>
<evidence type="ECO:0000256" key="2">
    <source>
        <dbReference type="ARBA" id="ARBA00022694"/>
    </source>
</evidence>
<dbReference type="SUPFAM" id="SSF55120">
    <property type="entry name" value="Pseudouridine synthase"/>
    <property type="match status" value="1"/>
</dbReference>
<dbReference type="Gene3D" id="1.10.1510.30">
    <property type="match status" value="1"/>
</dbReference>
<dbReference type="EMBL" id="CP011564">
    <property type="protein sequence ID" value="ALG81472.1"/>
    <property type="molecule type" value="Genomic_DNA"/>
</dbReference>
<dbReference type="NCBIfam" id="TIGR00094">
    <property type="entry name" value="tRNA_TruD_broad"/>
    <property type="match status" value="1"/>
</dbReference>
<comment type="similarity">
    <text evidence="1 4">Belongs to the pseudouridine synthase TruD family.</text>
</comment>
<dbReference type="PANTHER" id="PTHR13326:SF21">
    <property type="entry name" value="PSEUDOURIDYLATE SYNTHASE PUS7L"/>
    <property type="match status" value="1"/>
</dbReference>
<dbReference type="InterPro" id="IPR011760">
    <property type="entry name" value="PsdUridine_synth_TruD_insert"/>
</dbReference>
<evidence type="ECO:0000256" key="1">
    <source>
        <dbReference type="ARBA" id="ARBA00007953"/>
    </source>
</evidence>
<dbReference type="Pfam" id="PF01142">
    <property type="entry name" value="TruD"/>
    <property type="match status" value="1"/>
</dbReference>
<dbReference type="GO" id="GO:0160150">
    <property type="term" value="F:tRNA pseudouridine(13) synthase activity"/>
    <property type="evidence" value="ECO:0007669"/>
    <property type="project" value="UniProtKB-EC"/>
</dbReference>
<dbReference type="PATRIC" id="fig|1604004.5.peg.601"/>
<dbReference type="AlphaFoldDB" id="A0A0N9N3Z7"/>
<dbReference type="NCBIfam" id="NF002158">
    <property type="entry name" value="PRK00984.2-3"/>
    <property type="match status" value="1"/>
</dbReference>
<evidence type="ECO:0000259" key="5">
    <source>
        <dbReference type="PROSITE" id="PS50984"/>
    </source>
</evidence>
<comment type="catalytic activity">
    <reaction evidence="4">
        <text>uridine(13) in tRNA = pseudouridine(13) in tRNA</text>
        <dbReference type="Rhea" id="RHEA:42540"/>
        <dbReference type="Rhea" id="RHEA-COMP:10105"/>
        <dbReference type="Rhea" id="RHEA-COMP:10106"/>
        <dbReference type="ChEBI" id="CHEBI:65314"/>
        <dbReference type="ChEBI" id="CHEBI:65315"/>
        <dbReference type="EC" id="5.4.99.27"/>
    </reaction>
</comment>